<name>A0A6G8F2J4_9PROT</name>
<sequence length="172" mass="19907">MKKFILAILIAAQLSSCTIYQRTTEYTADNKEYNQTGGYGGLYPQYLSVPLTSKQNLDFELSRVGIESDIAAFLMVIPFAFITDYKDMRQFDIRLLNPEQFDTRFLSQLQFSLQLEGKSYLGKQAVHDGQYHYMFTLDADIYGQPAVLILQYGKEQKEIQLTGGRFWHSRIR</sequence>
<organism evidence="1">
    <name type="scientific">uncultured Alphaproteobacteria bacterium</name>
    <dbReference type="NCBI Taxonomy" id="91750"/>
    <lineage>
        <taxon>Bacteria</taxon>
        <taxon>Pseudomonadati</taxon>
        <taxon>Pseudomonadota</taxon>
        <taxon>Alphaproteobacteria</taxon>
        <taxon>environmental samples</taxon>
    </lineage>
</organism>
<evidence type="ECO:0000313" key="1">
    <source>
        <dbReference type="EMBL" id="QIM10388.1"/>
    </source>
</evidence>
<protein>
    <submittedName>
        <fullName evidence="1">Uncharacterized protein</fullName>
    </submittedName>
</protein>
<gene>
    <name evidence="1" type="ORF">PlAlph_1420</name>
</gene>
<proteinExistence type="predicted"/>
<accession>A0A6G8F2J4</accession>
<reference evidence="1" key="1">
    <citation type="journal article" date="2020" name="J. ISSAAS">
        <title>Lactobacilli and other gastrointestinal microbiota of Peromyscus leucopus, reservoir host for agents of Lyme disease and other zoonoses in North America.</title>
        <authorList>
            <person name="Milovic A."/>
            <person name="Bassam K."/>
            <person name="Shao H."/>
            <person name="Chatzistamou I."/>
            <person name="Tufts D.M."/>
            <person name="Diuk-Wasser M."/>
            <person name="Barbour A.G."/>
        </authorList>
    </citation>
    <scope>NUCLEOTIDE SEQUENCE</scope>
    <source>
        <strain evidence="1">LL90</strain>
    </source>
</reference>
<dbReference type="AlphaFoldDB" id="A0A6G8F2J4"/>
<dbReference type="EMBL" id="MN990728">
    <property type="protein sequence ID" value="QIM10388.1"/>
    <property type="molecule type" value="Genomic_DNA"/>
</dbReference>